<evidence type="ECO:0000313" key="1">
    <source>
        <dbReference type="EMBL" id="KAK8872095.1"/>
    </source>
</evidence>
<gene>
    <name evidence="1" type="ORF">M9Y10_007853</name>
</gene>
<reference evidence="1 2" key="1">
    <citation type="submission" date="2024-04" db="EMBL/GenBank/DDBJ databases">
        <title>Tritrichomonas musculus Genome.</title>
        <authorList>
            <person name="Alves-Ferreira E."/>
            <person name="Grigg M."/>
            <person name="Lorenzi H."/>
            <person name="Galac M."/>
        </authorList>
    </citation>
    <scope>NUCLEOTIDE SEQUENCE [LARGE SCALE GENOMIC DNA]</scope>
    <source>
        <strain evidence="1 2">EAF2021</strain>
    </source>
</reference>
<evidence type="ECO:0000313" key="2">
    <source>
        <dbReference type="Proteomes" id="UP001470230"/>
    </source>
</evidence>
<comment type="caution">
    <text evidence="1">The sequence shown here is derived from an EMBL/GenBank/DDBJ whole genome shotgun (WGS) entry which is preliminary data.</text>
</comment>
<dbReference type="EMBL" id="JAPFFF010000013">
    <property type="protein sequence ID" value="KAK8872095.1"/>
    <property type="molecule type" value="Genomic_DNA"/>
</dbReference>
<dbReference type="InterPro" id="IPR009091">
    <property type="entry name" value="RCC1/BLIP-II"/>
</dbReference>
<proteinExistence type="predicted"/>
<accession>A0ABR2J4C5</accession>
<dbReference type="Gene3D" id="2.130.10.30">
    <property type="entry name" value="Regulator of chromosome condensation 1/beta-lactamase-inhibitor protein II"/>
    <property type="match status" value="1"/>
</dbReference>
<dbReference type="Proteomes" id="UP001470230">
    <property type="component" value="Unassembled WGS sequence"/>
</dbReference>
<keyword evidence="2" id="KW-1185">Reference proteome</keyword>
<organism evidence="1 2">
    <name type="scientific">Tritrichomonas musculus</name>
    <dbReference type="NCBI Taxonomy" id="1915356"/>
    <lineage>
        <taxon>Eukaryota</taxon>
        <taxon>Metamonada</taxon>
        <taxon>Parabasalia</taxon>
        <taxon>Tritrichomonadida</taxon>
        <taxon>Tritrichomonadidae</taxon>
        <taxon>Tritrichomonas</taxon>
    </lineage>
</organism>
<dbReference type="SUPFAM" id="SSF50985">
    <property type="entry name" value="RCC1/BLIP-II"/>
    <property type="match status" value="1"/>
</dbReference>
<sequence length="93" mass="10525">MKKAVKLAFCNGRCYAFSENGQVFFLFYSPFFFVKEFHGIKIIDISGTTQHIFVVCSDGSVFAVGINFICELGPGEKVKRKEQNSHSLFQTED</sequence>
<name>A0ABR2J4C5_9EUKA</name>
<protein>
    <submittedName>
        <fullName evidence="1">Uncharacterized protein</fullName>
    </submittedName>
</protein>